<organism evidence="19 20">
    <name type="scientific">Fomitopsis schrenkii</name>
    <name type="common">Brown rot fungus</name>
    <dbReference type="NCBI Taxonomy" id="2126942"/>
    <lineage>
        <taxon>Eukaryota</taxon>
        <taxon>Fungi</taxon>
        <taxon>Dikarya</taxon>
        <taxon>Basidiomycota</taxon>
        <taxon>Agaricomycotina</taxon>
        <taxon>Agaricomycetes</taxon>
        <taxon>Polyporales</taxon>
        <taxon>Fomitopsis</taxon>
    </lineage>
</organism>
<dbReference type="InParanoid" id="S8E111"/>
<evidence type="ECO:0000259" key="18">
    <source>
        <dbReference type="PROSITE" id="PS51215"/>
    </source>
</evidence>
<evidence type="ECO:0000259" key="16">
    <source>
        <dbReference type="PROSITE" id="PS50280"/>
    </source>
</evidence>
<dbReference type="CDD" id="cd19172">
    <property type="entry name" value="SET_SETD2"/>
    <property type="match status" value="1"/>
</dbReference>
<dbReference type="InterPro" id="IPR046341">
    <property type="entry name" value="SET_dom_sf"/>
</dbReference>
<reference evidence="19 20" key="1">
    <citation type="journal article" date="2012" name="Science">
        <title>The Paleozoic origin of enzymatic lignin decomposition reconstructed from 31 fungal genomes.</title>
        <authorList>
            <person name="Floudas D."/>
            <person name="Binder M."/>
            <person name="Riley R."/>
            <person name="Barry K."/>
            <person name="Blanchette R.A."/>
            <person name="Henrissat B."/>
            <person name="Martinez A.T."/>
            <person name="Otillar R."/>
            <person name="Spatafora J.W."/>
            <person name="Yadav J.S."/>
            <person name="Aerts A."/>
            <person name="Benoit I."/>
            <person name="Boyd A."/>
            <person name="Carlson A."/>
            <person name="Copeland A."/>
            <person name="Coutinho P.M."/>
            <person name="de Vries R.P."/>
            <person name="Ferreira P."/>
            <person name="Findley K."/>
            <person name="Foster B."/>
            <person name="Gaskell J."/>
            <person name="Glotzer D."/>
            <person name="Gorecki P."/>
            <person name="Heitman J."/>
            <person name="Hesse C."/>
            <person name="Hori C."/>
            <person name="Igarashi K."/>
            <person name="Jurgens J.A."/>
            <person name="Kallen N."/>
            <person name="Kersten P."/>
            <person name="Kohler A."/>
            <person name="Kuees U."/>
            <person name="Kumar T.K.A."/>
            <person name="Kuo A."/>
            <person name="LaButti K."/>
            <person name="Larrondo L.F."/>
            <person name="Lindquist E."/>
            <person name="Ling A."/>
            <person name="Lombard V."/>
            <person name="Lucas S."/>
            <person name="Lundell T."/>
            <person name="Martin R."/>
            <person name="McLaughlin D.J."/>
            <person name="Morgenstern I."/>
            <person name="Morin E."/>
            <person name="Murat C."/>
            <person name="Nagy L.G."/>
            <person name="Nolan M."/>
            <person name="Ohm R.A."/>
            <person name="Patyshakuliyeva A."/>
            <person name="Rokas A."/>
            <person name="Ruiz-Duenas F.J."/>
            <person name="Sabat G."/>
            <person name="Salamov A."/>
            <person name="Samejima M."/>
            <person name="Schmutz J."/>
            <person name="Slot J.C."/>
            <person name="St John F."/>
            <person name="Stenlid J."/>
            <person name="Sun H."/>
            <person name="Sun S."/>
            <person name="Syed K."/>
            <person name="Tsang A."/>
            <person name="Wiebenga A."/>
            <person name="Young D."/>
            <person name="Pisabarro A."/>
            <person name="Eastwood D.C."/>
            <person name="Martin F."/>
            <person name="Cullen D."/>
            <person name="Grigoriev I.V."/>
            <person name="Hibbett D.S."/>
        </authorList>
    </citation>
    <scope>NUCLEOTIDE SEQUENCE</scope>
    <source>
        <strain evidence="20">FP-58527</strain>
    </source>
</reference>
<dbReference type="SMART" id="SM00508">
    <property type="entry name" value="PostSET"/>
    <property type="match status" value="1"/>
</dbReference>
<dbReference type="InterPro" id="IPR013257">
    <property type="entry name" value="SRI"/>
</dbReference>
<dbReference type="eggNOG" id="KOG4442">
    <property type="taxonomic scope" value="Eukaryota"/>
</dbReference>
<dbReference type="EC" id="2.1.1.359" evidence="3"/>
<keyword evidence="9" id="KW-0949">S-adenosyl-L-methionine</keyword>
<dbReference type="GO" id="GO:0032259">
    <property type="term" value="P:methylation"/>
    <property type="evidence" value="ECO:0007669"/>
    <property type="project" value="UniProtKB-KW"/>
</dbReference>
<dbReference type="InterPro" id="IPR050777">
    <property type="entry name" value="SET2_Histone-Lys_MeTrsfase"/>
</dbReference>
<evidence type="ECO:0000256" key="15">
    <source>
        <dbReference type="SAM" id="MobiDB-lite"/>
    </source>
</evidence>
<dbReference type="OrthoDB" id="422362at2759"/>
<name>S8E111_FOMSC</name>
<dbReference type="PROSITE" id="PS51215">
    <property type="entry name" value="AWS"/>
    <property type="match status" value="1"/>
</dbReference>
<evidence type="ECO:0000256" key="9">
    <source>
        <dbReference type="ARBA" id="ARBA00022691"/>
    </source>
</evidence>
<dbReference type="Gene3D" id="1.10.1740.100">
    <property type="entry name" value="Set2, Rpb1 interacting domain"/>
    <property type="match status" value="1"/>
</dbReference>
<evidence type="ECO:0000256" key="2">
    <source>
        <dbReference type="ARBA" id="ARBA00004286"/>
    </source>
</evidence>
<evidence type="ECO:0000313" key="20">
    <source>
        <dbReference type="Proteomes" id="UP000015241"/>
    </source>
</evidence>
<feature type="compositionally biased region" description="Low complexity" evidence="15">
    <location>
        <begin position="1"/>
        <end position="21"/>
    </location>
</feature>
<comment type="catalytic activity">
    <reaction evidence="14">
        <text>L-lysyl(36)-[histone H3] + 3 S-adenosyl-L-methionine = N(6),N(6),N(6)-trimethyl-L-lysyl(36)-[histone H3] + 3 S-adenosyl-L-homocysteine + 3 H(+)</text>
        <dbReference type="Rhea" id="RHEA:60324"/>
        <dbReference type="Rhea" id="RHEA-COMP:9785"/>
        <dbReference type="Rhea" id="RHEA-COMP:15536"/>
        <dbReference type="ChEBI" id="CHEBI:15378"/>
        <dbReference type="ChEBI" id="CHEBI:29969"/>
        <dbReference type="ChEBI" id="CHEBI:57856"/>
        <dbReference type="ChEBI" id="CHEBI:59789"/>
        <dbReference type="ChEBI" id="CHEBI:61961"/>
        <dbReference type="EC" id="2.1.1.359"/>
    </reaction>
</comment>
<feature type="compositionally biased region" description="Polar residues" evidence="15">
    <location>
        <begin position="747"/>
        <end position="760"/>
    </location>
</feature>
<sequence>MDGASTSRSSSSELKLETAALKLEDDRPSATPPVSSKGKPKSEPQFIGHLPRAEEAAMRTFTQLEQNHYQYGTLGRSREALESMTCECQYEHGVDHPDDACGSDCINRLTQVECMPDDCRCRSYCQNQCFQRRDYAPIEIVQTEMKGFGLRAAEDLPKDTFIYEYLGDVVSQPSFLKRMRQYAEEGIRHFYFMMLQKDEFIDATKRGGIGRFANHSCNPNCYVAKWTVGHHVRMGIFANRYIKKNEELTFNYNVDRYGHDAQPCYCGEPNCVGFIGGKTQTDIAAMDDLYLDALGISEEVAVLGLKGSKKRKSKKLDEDFIPTLKPLIEKDIPKIVQALRQTQSRKVLVKLLMRIKMTEDQPALRQLMRLRGFSVMTNILEDYASDAEVSILALECMSTWPLIQRNKVEDSKVNVPVQACTLSENEPLAELAKKLLAQWDTLEYAYRIPKRLKGGDEDDAPASSSIPSFRSVDPRPQKRARPDTLFVYEHEATKDDFKLRTPVTAPTPKEAPTEAERPKPFSIPNPHLLAQQRERDVAAIIAKASAAAEAALAAAAAAPAPDEGKDKEEEKKRREAKEARRKKRKQLSQAEKEANKEKRLLKLVGAVVVKSMSKHRDQFDHDQFKKHAKELTHIISEKEKKSSSYREGQLDALSEEKTIKIKKFAKEYIAKVLRKLEKKRRESGGGSTPAASASASTPPETEASLAATVADVMDLDGDDDGDMDMDMDGADLQQTPEHASPLPDSETPPSDSFGTPSSESALVGDPRLRHRKEECGWDPDAEKMAGRVRPVVVSAVSVS</sequence>
<dbReference type="SMART" id="SM00317">
    <property type="entry name" value="SET"/>
    <property type="match status" value="1"/>
</dbReference>
<keyword evidence="20" id="KW-1185">Reference proteome</keyword>
<keyword evidence="5" id="KW-0158">Chromosome</keyword>
<protein>
    <recommendedName>
        <fullName evidence="4">Histone-lysine N-methyltransferase, H3 lysine-36 specific</fullName>
        <ecNumber evidence="3">2.1.1.359</ecNumber>
    </recommendedName>
    <alternativeName>
        <fullName evidence="13">SET domain-containing protein 2</fullName>
    </alternativeName>
</protein>
<dbReference type="Gene3D" id="2.170.270.10">
    <property type="entry name" value="SET domain"/>
    <property type="match status" value="1"/>
</dbReference>
<gene>
    <name evidence="19" type="ORF">FOMPIDRAFT_1125483</name>
</gene>
<feature type="region of interest" description="Disordered" evidence="15">
    <location>
        <begin position="453"/>
        <end position="483"/>
    </location>
</feature>
<evidence type="ECO:0000256" key="10">
    <source>
        <dbReference type="ARBA" id="ARBA00023015"/>
    </source>
</evidence>
<dbReference type="Proteomes" id="UP000015241">
    <property type="component" value="Unassembled WGS sequence"/>
</dbReference>
<keyword evidence="6" id="KW-0678">Repressor</keyword>
<evidence type="ECO:0000256" key="1">
    <source>
        <dbReference type="ARBA" id="ARBA00004123"/>
    </source>
</evidence>
<evidence type="ECO:0000313" key="19">
    <source>
        <dbReference type="EMBL" id="EPS98871.1"/>
    </source>
</evidence>
<keyword evidence="7" id="KW-0489">Methyltransferase</keyword>
<dbReference type="FunCoup" id="S8E111">
    <property type="interactions" value="90"/>
</dbReference>
<evidence type="ECO:0000256" key="4">
    <source>
        <dbReference type="ARBA" id="ARBA00018028"/>
    </source>
</evidence>
<dbReference type="PROSITE" id="PS50868">
    <property type="entry name" value="POST_SET"/>
    <property type="match status" value="1"/>
</dbReference>
<dbReference type="GO" id="GO:0006355">
    <property type="term" value="P:regulation of DNA-templated transcription"/>
    <property type="evidence" value="ECO:0007669"/>
    <property type="project" value="InterPro"/>
</dbReference>
<dbReference type="Pfam" id="PF17907">
    <property type="entry name" value="AWS"/>
    <property type="match status" value="1"/>
</dbReference>
<feature type="region of interest" description="Disordered" evidence="15">
    <location>
        <begin position="497"/>
        <end position="524"/>
    </location>
</feature>
<dbReference type="InterPro" id="IPR006560">
    <property type="entry name" value="AWS_dom"/>
</dbReference>
<evidence type="ECO:0000256" key="8">
    <source>
        <dbReference type="ARBA" id="ARBA00022679"/>
    </source>
</evidence>
<dbReference type="GO" id="GO:0005634">
    <property type="term" value="C:nucleus"/>
    <property type="evidence" value="ECO:0007669"/>
    <property type="project" value="UniProtKB-SubCell"/>
</dbReference>
<dbReference type="InterPro" id="IPR003616">
    <property type="entry name" value="Post-SET_dom"/>
</dbReference>
<feature type="region of interest" description="Disordered" evidence="15">
    <location>
        <begin position="1"/>
        <end position="46"/>
    </location>
</feature>
<evidence type="ECO:0000256" key="13">
    <source>
        <dbReference type="ARBA" id="ARBA00030091"/>
    </source>
</evidence>
<dbReference type="HOGENOM" id="CLU_008492_1_1_1"/>
<feature type="domain" description="AWS" evidence="18">
    <location>
        <begin position="81"/>
        <end position="134"/>
    </location>
</feature>
<feature type="region of interest" description="Disordered" evidence="15">
    <location>
        <begin position="677"/>
        <end position="778"/>
    </location>
</feature>
<evidence type="ECO:0000256" key="5">
    <source>
        <dbReference type="ARBA" id="ARBA00022454"/>
    </source>
</evidence>
<evidence type="ECO:0000256" key="3">
    <source>
        <dbReference type="ARBA" id="ARBA00012178"/>
    </source>
</evidence>
<dbReference type="GO" id="GO:0005694">
    <property type="term" value="C:chromosome"/>
    <property type="evidence" value="ECO:0007669"/>
    <property type="project" value="UniProtKB-SubCell"/>
</dbReference>
<dbReference type="InterPro" id="IPR038190">
    <property type="entry name" value="SRI_sf"/>
</dbReference>
<dbReference type="InterPro" id="IPR025788">
    <property type="entry name" value="Set2_fungi"/>
</dbReference>
<proteinExistence type="predicted"/>
<dbReference type="AlphaFoldDB" id="S8E111"/>
<evidence type="ECO:0000256" key="12">
    <source>
        <dbReference type="ARBA" id="ARBA00023242"/>
    </source>
</evidence>
<evidence type="ECO:0000256" key="14">
    <source>
        <dbReference type="ARBA" id="ARBA00047545"/>
    </source>
</evidence>
<feature type="compositionally biased region" description="Acidic residues" evidence="15">
    <location>
        <begin position="713"/>
        <end position="729"/>
    </location>
</feature>
<feature type="compositionally biased region" description="Basic and acidic residues" evidence="15">
    <location>
        <begin position="472"/>
        <end position="483"/>
    </location>
</feature>
<dbReference type="PROSITE" id="PS50280">
    <property type="entry name" value="SET"/>
    <property type="match status" value="1"/>
</dbReference>
<keyword evidence="8" id="KW-0808">Transferase</keyword>
<evidence type="ECO:0000256" key="11">
    <source>
        <dbReference type="ARBA" id="ARBA00023163"/>
    </source>
</evidence>
<dbReference type="PANTHER" id="PTHR22884">
    <property type="entry name" value="SET DOMAIN PROTEINS"/>
    <property type="match status" value="1"/>
</dbReference>
<feature type="domain" description="Post-SET" evidence="17">
    <location>
        <begin position="260"/>
        <end position="276"/>
    </location>
</feature>
<keyword evidence="10" id="KW-0805">Transcription regulation</keyword>
<feature type="compositionally biased region" description="Low complexity" evidence="15">
    <location>
        <begin position="688"/>
        <end position="712"/>
    </location>
</feature>
<dbReference type="STRING" id="743788.S8E111"/>
<feature type="domain" description="SET" evidence="16">
    <location>
        <begin position="136"/>
        <end position="253"/>
    </location>
</feature>
<dbReference type="GO" id="GO:0140955">
    <property type="term" value="F:histone H3K36 trimethyltransferase activity"/>
    <property type="evidence" value="ECO:0007669"/>
    <property type="project" value="UniProtKB-EC"/>
</dbReference>
<dbReference type="SMART" id="SM00570">
    <property type="entry name" value="AWS"/>
    <property type="match status" value="1"/>
</dbReference>
<dbReference type="PROSITE" id="PS51568">
    <property type="entry name" value="SAM_MT43_SET2_1"/>
    <property type="match status" value="1"/>
</dbReference>
<dbReference type="SUPFAM" id="SSF82199">
    <property type="entry name" value="SET domain"/>
    <property type="match status" value="1"/>
</dbReference>
<evidence type="ECO:0000256" key="7">
    <source>
        <dbReference type="ARBA" id="ARBA00022603"/>
    </source>
</evidence>
<dbReference type="EMBL" id="KE504161">
    <property type="protein sequence ID" value="EPS98871.1"/>
    <property type="molecule type" value="Genomic_DNA"/>
</dbReference>
<keyword evidence="12" id="KW-0539">Nucleus</keyword>
<evidence type="ECO:0000259" key="17">
    <source>
        <dbReference type="PROSITE" id="PS50868"/>
    </source>
</evidence>
<dbReference type="Pfam" id="PF00856">
    <property type="entry name" value="SET"/>
    <property type="match status" value="1"/>
</dbReference>
<keyword evidence="11" id="KW-0804">Transcription</keyword>
<dbReference type="Pfam" id="PF08236">
    <property type="entry name" value="SRI"/>
    <property type="match status" value="1"/>
</dbReference>
<evidence type="ECO:0000256" key="6">
    <source>
        <dbReference type="ARBA" id="ARBA00022491"/>
    </source>
</evidence>
<comment type="subcellular location">
    <subcellularLocation>
        <location evidence="2">Chromosome</location>
    </subcellularLocation>
    <subcellularLocation>
        <location evidence="1">Nucleus</location>
    </subcellularLocation>
</comment>
<feature type="compositionally biased region" description="Basic and acidic residues" evidence="15">
    <location>
        <begin position="562"/>
        <end position="578"/>
    </location>
</feature>
<feature type="region of interest" description="Disordered" evidence="15">
    <location>
        <begin position="556"/>
        <end position="596"/>
    </location>
</feature>
<accession>S8E111</accession>
<dbReference type="InterPro" id="IPR001214">
    <property type="entry name" value="SET_dom"/>
</dbReference>
<dbReference type="InterPro" id="IPR044437">
    <property type="entry name" value="SETD2/Set2_SET"/>
</dbReference>